<dbReference type="FunFam" id="3.40.50.720:FF:000173">
    <property type="entry name" value="3-oxoacyl-[acyl-carrier protein] reductase"/>
    <property type="match status" value="1"/>
</dbReference>
<evidence type="ECO:0000313" key="4">
    <source>
        <dbReference type="Proteomes" id="UP000245880"/>
    </source>
</evidence>
<evidence type="ECO:0000256" key="1">
    <source>
        <dbReference type="ARBA" id="ARBA00006484"/>
    </source>
</evidence>
<dbReference type="EMBL" id="QGDT01000019">
    <property type="protein sequence ID" value="PWJ54065.1"/>
    <property type="molecule type" value="Genomic_DNA"/>
</dbReference>
<accession>A0A316A8J4</accession>
<dbReference type="PRINTS" id="PR00080">
    <property type="entry name" value="SDRFAMILY"/>
</dbReference>
<dbReference type="OrthoDB" id="9788235at2"/>
<dbReference type="InterPro" id="IPR050259">
    <property type="entry name" value="SDR"/>
</dbReference>
<dbReference type="SUPFAM" id="SSF51735">
    <property type="entry name" value="NAD(P)-binding Rossmann-fold domains"/>
    <property type="match status" value="1"/>
</dbReference>
<dbReference type="PANTHER" id="PTHR42879:SF2">
    <property type="entry name" value="3-OXOACYL-[ACYL-CARRIER-PROTEIN] REDUCTASE FABG"/>
    <property type="match status" value="1"/>
</dbReference>
<gene>
    <name evidence="3" type="ORF">CLV98_1198</name>
</gene>
<dbReference type="RefSeq" id="WP_109677958.1">
    <property type="nucleotide sequence ID" value="NZ_QGDT01000019.1"/>
</dbReference>
<sequence length="250" mass="26954">MQELKDKIALVTGATRGLGKGIALALARQGATIIVNYPPFESEPVTVIQEIVDLGGQAKAMMADVSNYEQVQQMFQRISAEYGQLDILVNNAGTAQAKDIFEIEEEDWHRIVETNLSSGFYCSKMAMQMMREQQSGRIVFISSMVAHQGAIFGHVHYSASKSGQLGMVKTLARTAARLGITVNAVAPGIIETELLFKTHGKEEVGKLAASVPLGLGRPDDVGNAVAFLCSSQARYITGATLDVNGGMYLR</sequence>
<dbReference type="Proteomes" id="UP000245880">
    <property type="component" value="Unassembled WGS sequence"/>
</dbReference>
<dbReference type="PRINTS" id="PR00081">
    <property type="entry name" value="GDHRDH"/>
</dbReference>
<protein>
    <submittedName>
        <fullName evidence="3">3-oxoacyl-[acyl-carrier protein] reductase</fullName>
    </submittedName>
</protein>
<keyword evidence="4" id="KW-1185">Reference proteome</keyword>
<dbReference type="AlphaFoldDB" id="A0A316A8J4"/>
<dbReference type="InterPro" id="IPR002347">
    <property type="entry name" value="SDR_fam"/>
</dbReference>
<organism evidence="3 4">
    <name type="scientific">Dyadobacter jejuensis</name>
    <dbReference type="NCBI Taxonomy" id="1082580"/>
    <lineage>
        <taxon>Bacteria</taxon>
        <taxon>Pseudomonadati</taxon>
        <taxon>Bacteroidota</taxon>
        <taxon>Cytophagia</taxon>
        <taxon>Cytophagales</taxon>
        <taxon>Spirosomataceae</taxon>
        <taxon>Dyadobacter</taxon>
    </lineage>
</organism>
<dbReference type="InterPro" id="IPR036291">
    <property type="entry name" value="NAD(P)-bd_dom_sf"/>
</dbReference>
<evidence type="ECO:0000256" key="2">
    <source>
        <dbReference type="ARBA" id="ARBA00023002"/>
    </source>
</evidence>
<evidence type="ECO:0000313" key="3">
    <source>
        <dbReference type="EMBL" id="PWJ54065.1"/>
    </source>
</evidence>
<dbReference type="Pfam" id="PF13561">
    <property type="entry name" value="adh_short_C2"/>
    <property type="match status" value="1"/>
</dbReference>
<proteinExistence type="inferred from homology"/>
<dbReference type="PANTHER" id="PTHR42879">
    <property type="entry name" value="3-OXOACYL-(ACYL-CARRIER-PROTEIN) REDUCTASE"/>
    <property type="match status" value="1"/>
</dbReference>
<dbReference type="GO" id="GO:0016491">
    <property type="term" value="F:oxidoreductase activity"/>
    <property type="evidence" value="ECO:0007669"/>
    <property type="project" value="UniProtKB-KW"/>
</dbReference>
<keyword evidence="2" id="KW-0560">Oxidoreductase</keyword>
<name>A0A316A8J4_9BACT</name>
<dbReference type="Gene3D" id="3.40.50.720">
    <property type="entry name" value="NAD(P)-binding Rossmann-like Domain"/>
    <property type="match status" value="1"/>
</dbReference>
<comment type="similarity">
    <text evidence="1">Belongs to the short-chain dehydrogenases/reductases (SDR) family.</text>
</comment>
<reference evidence="3 4" key="1">
    <citation type="submission" date="2018-03" db="EMBL/GenBank/DDBJ databases">
        <title>Genomic Encyclopedia of Archaeal and Bacterial Type Strains, Phase II (KMG-II): from individual species to whole genera.</title>
        <authorList>
            <person name="Goeker M."/>
        </authorList>
    </citation>
    <scope>NUCLEOTIDE SEQUENCE [LARGE SCALE GENOMIC DNA]</scope>
    <source>
        <strain evidence="3 4">DSM 100346</strain>
    </source>
</reference>
<comment type="caution">
    <text evidence="3">The sequence shown here is derived from an EMBL/GenBank/DDBJ whole genome shotgun (WGS) entry which is preliminary data.</text>
</comment>